<dbReference type="OrthoDB" id="2841294at2759"/>
<dbReference type="AlphaFoldDB" id="A0A7S9KQS7"/>
<sequence length="118" mass="12997">MTVQTPVWPRAPSYPSSSVDPYLKCPRTNGVVRSDKRHQTPGNLPLSQRIVPQCRRKSGHHPSLRCFSPLGDAPEQTFDSMIPSSFAVGPAELLATNFVLTGDRRAPNFTDCRGDCLC</sequence>
<organism evidence="1 2">
    <name type="scientific">Epichloe festucae (strain Fl1)</name>
    <dbReference type="NCBI Taxonomy" id="877507"/>
    <lineage>
        <taxon>Eukaryota</taxon>
        <taxon>Fungi</taxon>
        <taxon>Dikarya</taxon>
        <taxon>Ascomycota</taxon>
        <taxon>Pezizomycotina</taxon>
        <taxon>Sordariomycetes</taxon>
        <taxon>Hypocreomycetidae</taxon>
        <taxon>Hypocreales</taxon>
        <taxon>Clavicipitaceae</taxon>
        <taxon>Epichloe</taxon>
    </lineage>
</organism>
<evidence type="ECO:0000313" key="2">
    <source>
        <dbReference type="Proteomes" id="UP000594364"/>
    </source>
</evidence>
<proteinExistence type="predicted"/>
<evidence type="ECO:0000313" key="1">
    <source>
        <dbReference type="EMBL" id="QPG98291.1"/>
    </source>
</evidence>
<name>A0A7S9KQS7_EPIFF</name>
<protein>
    <submittedName>
        <fullName evidence="1">Uncharacterized protein</fullName>
    </submittedName>
</protein>
<dbReference type="EMBL" id="CP031386">
    <property type="protein sequence ID" value="QPG98291.1"/>
    <property type="molecule type" value="Genomic_DNA"/>
</dbReference>
<dbReference type="Proteomes" id="UP000594364">
    <property type="component" value="Chromosome 2"/>
</dbReference>
<reference evidence="1 2" key="1">
    <citation type="journal article" date="2018" name="PLoS Genet.">
        <title>Repeat elements organise 3D genome structure and mediate transcription in the filamentous fungus Epichloe festucae.</title>
        <authorList>
            <person name="Winter D.J."/>
            <person name="Ganley A.R.D."/>
            <person name="Young C.A."/>
            <person name="Liachko I."/>
            <person name="Schardl C.L."/>
            <person name="Dupont P.Y."/>
            <person name="Berry D."/>
            <person name="Ram A."/>
            <person name="Scott B."/>
            <person name="Cox M.P."/>
        </authorList>
    </citation>
    <scope>NUCLEOTIDE SEQUENCE [LARGE SCALE GENOMIC DNA]</scope>
    <source>
        <strain evidence="1 2">Fl1</strain>
    </source>
</reference>
<keyword evidence="2" id="KW-1185">Reference proteome</keyword>
<accession>A0A7S9KQS7</accession>
<gene>
    <name evidence="1" type="ORF">C2857_007460</name>
</gene>